<keyword evidence="2" id="KW-1185">Reference proteome</keyword>
<organism evidence="1 2">
    <name type="scientific">Hibiscus sabdariffa</name>
    <name type="common">roselle</name>
    <dbReference type="NCBI Taxonomy" id="183260"/>
    <lineage>
        <taxon>Eukaryota</taxon>
        <taxon>Viridiplantae</taxon>
        <taxon>Streptophyta</taxon>
        <taxon>Embryophyta</taxon>
        <taxon>Tracheophyta</taxon>
        <taxon>Spermatophyta</taxon>
        <taxon>Magnoliopsida</taxon>
        <taxon>eudicotyledons</taxon>
        <taxon>Gunneridae</taxon>
        <taxon>Pentapetalae</taxon>
        <taxon>rosids</taxon>
        <taxon>malvids</taxon>
        <taxon>Malvales</taxon>
        <taxon>Malvaceae</taxon>
        <taxon>Malvoideae</taxon>
        <taxon>Hibiscus</taxon>
    </lineage>
</organism>
<protein>
    <submittedName>
        <fullName evidence="1">Uncharacterized protein</fullName>
    </submittedName>
</protein>
<evidence type="ECO:0000313" key="1">
    <source>
        <dbReference type="EMBL" id="KAK8587085.1"/>
    </source>
</evidence>
<dbReference type="Proteomes" id="UP001472677">
    <property type="component" value="Unassembled WGS sequence"/>
</dbReference>
<sequence>MILNRWLRDPCGDQTVMKVEGGIARDGGGHFSVRSTQSLLNGLFLMSKAKPTYAFVMSKVKTVPRALFQLPTLCHEIPNF</sequence>
<accession>A0ABR2FS92</accession>
<gene>
    <name evidence="1" type="ORF">V6N12_021599</name>
</gene>
<name>A0ABR2FS92_9ROSI</name>
<comment type="caution">
    <text evidence="1">The sequence shown here is derived from an EMBL/GenBank/DDBJ whole genome shotgun (WGS) entry which is preliminary data.</text>
</comment>
<reference evidence="1 2" key="1">
    <citation type="journal article" date="2024" name="G3 (Bethesda)">
        <title>Genome assembly of Hibiscus sabdariffa L. provides insights into metabolisms of medicinal natural products.</title>
        <authorList>
            <person name="Kim T."/>
        </authorList>
    </citation>
    <scope>NUCLEOTIDE SEQUENCE [LARGE SCALE GENOMIC DNA]</scope>
    <source>
        <strain evidence="1">TK-2024</strain>
        <tissue evidence="1">Old leaves</tissue>
    </source>
</reference>
<proteinExistence type="predicted"/>
<dbReference type="EMBL" id="JBBPBM010000004">
    <property type="protein sequence ID" value="KAK8587085.1"/>
    <property type="molecule type" value="Genomic_DNA"/>
</dbReference>
<evidence type="ECO:0000313" key="2">
    <source>
        <dbReference type="Proteomes" id="UP001472677"/>
    </source>
</evidence>